<dbReference type="AlphaFoldDB" id="A0A4C1T729"/>
<protein>
    <submittedName>
        <fullName evidence="1">Uncharacterized protein</fullName>
    </submittedName>
</protein>
<name>A0A4C1T729_EUMVA</name>
<evidence type="ECO:0000313" key="2">
    <source>
        <dbReference type="Proteomes" id="UP000299102"/>
    </source>
</evidence>
<comment type="caution">
    <text evidence="1">The sequence shown here is derived from an EMBL/GenBank/DDBJ whole genome shotgun (WGS) entry which is preliminary data.</text>
</comment>
<sequence>MFCWCRRYNDGRPVTYDGEGRGGTIMLSLRYKPSSSLPTFLHTPTAGPGDVGAAVLSKWHTNLVQISHSDIKSNIRWILFAAKSAFHDDAKYALSLAYSSSITSSSQSSG</sequence>
<proteinExistence type="predicted"/>
<dbReference type="EMBL" id="BGZK01000039">
    <property type="protein sequence ID" value="GBP10222.1"/>
    <property type="molecule type" value="Genomic_DNA"/>
</dbReference>
<organism evidence="1 2">
    <name type="scientific">Eumeta variegata</name>
    <name type="common">Bagworm moth</name>
    <name type="synonym">Eumeta japonica</name>
    <dbReference type="NCBI Taxonomy" id="151549"/>
    <lineage>
        <taxon>Eukaryota</taxon>
        <taxon>Metazoa</taxon>
        <taxon>Ecdysozoa</taxon>
        <taxon>Arthropoda</taxon>
        <taxon>Hexapoda</taxon>
        <taxon>Insecta</taxon>
        <taxon>Pterygota</taxon>
        <taxon>Neoptera</taxon>
        <taxon>Endopterygota</taxon>
        <taxon>Lepidoptera</taxon>
        <taxon>Glossata</taxon>
        <taxon>Ditrysia</taxon>
        <taxon>Tineoidea</taxon>
        <taxon>Psychidae</taxon>
        <taxon>Oiketicinae</taxon>
        <taxon>Eumeta</taxon>
    </lineage>
</organism>
<reference evidence="1 2" key="1">
    <citation type="journal article" date="2019" name="Commun. Biol.">
        <title>The bagworm genome reveals a unique fibroin gene that provides high tensile strength.</title>
        <authorList>
            <person name="Kono N."/>
            <person name="Nakamura H."/>
            <person name="Ohtoshi R."/>
            <person name="Tomita M."/>
            <person name="Numata K."/>
            <person name="Arakawa K."/>
        </authorList>
    </citation>
    <scope>NUCLEOTIDE SEQUENCE [LARGE SCALE GENOMIC DNA]</scope>
</reference>
<dbReference type="Proteomes" id="UP000299102">
    <property type="component" value="Unassembled WGS sequence"/>
</dbReference>
<accession>A0A4C1T729</accession>
<keyword evidence="2" id="KW-1185">Reference proteome</keyword>
<gene>
    <name evidence="1" type="ORF">EVAR_77618_1</name>
</gene>
<evidence type="ECO:0000313" key="1">
    <source>
        <dbReference type="EMBL" id="GBP10222.1"/>
    </source>
</evidence>